<protein>
    <submittedName>
        <fullName evidence="3">Reverse transcriptase domain-containing protein</fullName>
    </submittedName>
</protein>
<dbReference type="AlphaFoldDB" id="A0A699K256"/>
<keyword evidence="3" id="KW-0548">Nucleotidyltransferase</keyword>
<dbReference type="PANTHER" id="PTHR33223">
    <property type="entry name" value="CCHC-TYPE DOMAIN-CONTAINING PROTEIN"/>
    <property type="match status" value="1"/>
</dbReference>
<keyword evidence="3" id="KW-0808">Transferase</keyword>
<evidence type="ECO:0000313" key="3">
    <source>
        <dbReference type="EMBL" id="GFA66257.1"/>
    </source>
</evidence>
<sequence>MSAASYARSYRKPKGYLAYKKEAINNNSESNRGIRSYGKANGVLFLMQGLKQVHLSAFNRLSETYSPSTTKSKPRGTNSRDHPRGRSRPYRLNTSNEDCLEDREHFCGVGESYDDFFSHFYRDGNRSRHMKRRRDNESPLSSVSKSDSSDRSSRSIRIPNNVKTYDGTGNPEDHVKIFQAAAQVKRWAIPTWCHMFNSTLIGPLDYGRLWFDEFPPESVDSYKDLKAAFLAYFMQQNKYVKDPVEIHNIKQKDGETIEDFMEWFKVKTRRMKGAPECMRISIFMHGVNNPELTKRLNEHVPKTMEEMMITTTAF</sequence>
<comment type="caution">
    <text evidence="3">The sequence shown here is derived from an EMBL/GenBank/DDBJ whole genome shotgun (WGS) entry which is preliminary data.</text>
</comment>
<gene>
    <name evidence="3" type="ORF">Tci_638229</name>
</gene>
<reference evidence="3" key="1">
    <citation type="journal article" date="2019" name="Sci. Rep.">
        <title>Draft genome of Tanacetum cinerariifolium, the natural source of mosquito coil.</title>
        <authorList>
            <person name="Yamashiro T."/>
            <person name="Shiraishi A."/>
            <person name="Satake H."/>
            <person name="Nakayama K."/>
        </authorList>
    </citation>
    <scope>NUCLEOTIDE SEQUENCE</scope>
</reference>
<dbReference type="EMBL" id="BKCJ010464321">
    <property type="protein sequence ID" value="GFA66257.1"/>
    <property type="molecule type" value="Genomic_DNA"/>
</dbReference>
<evidence type="ECO:0000259" key="2">
    <source>
        <dbReference type="Pfam" id="PF03732"/>
    </source>
</evidence>
<keyword evidence="3" id="KW-0695">RNA-directed DNA polymerase</keyword>
<dbReference type="InterPro" id="IPR005162">
    <property type="entry name" value="Retrotrans_gag_dom"/>
</dbReference>
<feature type="domain" description="Retrotransposon gag" evidence="2">
    <location>
        <begin position="208"/>
        <end position="288"/>
    </location>
</feature>
<organism evidence="3">
    <name type="scientific">Tanacetum cinerariifolium</name>
    <name type="common">Dalmatian daisy</name>
    <name type="synonym">Chrysanthemum cinerariifolium</name>
    <dbReference type="NCBI Taxonomy" id="118510"/>
    <lineage>
        <taxon>Eukaryota</taxon>
        <taxon>Viridiplantae</taxon>
        <taxon>Streptophyta</taxon>
        <taxon>Embryophyta</taxon>
        <taxon>Tracheophyta</taxon>
        <taxon>Spermatophyta</taxon>
        <taxon>Magnoliopsida</taxon>
        <taxon>eudicotyledons</taxon>
        <taxon>Gunneridae</taxon>
        <taxon>Pentapetalae</taxon>
        <taxon>asterids</taxon>
        <taxon>campanulids</taxon>
        <taxon>Asterales</taxon>
        <taxon>Asteraceae</taxon>
        <taxon>Asteroideae</taxon>
        <taxon>Anthemideae</taxon>
        <taxon>Anthemidinae</taxon>
        <taxon>Tanacetum</taxon>
    </lineage>
</organism>
<feature type="region of interest" description="Disordered" evidence="1">
    <location>
        <begin position="127"/>
        <end position="167"/>
    </location>
</feature>
<feature type="compositionally biased region" description="Polar residues" evidence="1">
    <location>
        <begin position="64"/>
        <end position="77"/>
    </location>
</feature>
<name>A0A699K256_TANCI</name>
<dbReference type="GO" id="GO:0003964">
    <property type="term" value="F:RNA-directed DNA polymerase activity"/>
    <property type="evidence" value="ECO:0007669"/>
    <property type="project" value="UniProtKB-KW"/>
</dbReference>
<proteinExistence type="predicted"/>
<dbReference type="PANTHER" id="PTHR33223:SF11">
    <property type="entry name" value="ELEMENT PROTEIN, PUTATIVE-RELATED"/>
    <property type="match status" value="1"/>
</dbReference>
<feature type="region of interest" description="Disordered" evidence="1">
    <location>
        <begin position="64"/>
        <end position="95"/>
    </location>
</feature>
<evidence type="ECO:0000256" key="1">
    <source>
        <dbReference type="SAM" id="MobiDB-lite"/>
    </source>
</evidence>
<feature type="non-terminal residue" evidence="3">
    <location>
        <position position="314"/>
    </location>
</feature>
<dbReference type="Pfam" id="PF03732">
    <property type="entry name" value="Retrotrans_gag"/>
    <property type="match status" value="1"/>
</dbReference>
<accession>A0A699K256</accession>